<dbReference type="RefSeq" id="WP_019336004.1">
    <property type="nucleotide sequence ID" value="NZ_CP141685.1"/>
</dbReference>
<dbReference type="AlphaFoldDB" id="A0A252CDG7"/>
<dbReference type="EMBL" id="JARPYC010000006">
    <property type="protein sequence ID" value="MDT2667155.1"/>
    <property type="molecule type" value="Genomic_DNA"/>
</dbReference>
<protein>
    <submittedName>
        <fullName evidence="2">Competence protein</fullName>
    </submittedName>
    <submittedName>
        <fullName evidence="1">Competence type IV pilus minor pilin ComGD</fullName>
    </submittedName>
</protein>
<dbReference type="InterPro" id="IPR016785">
    <property type="entry name" value="ComGD"/>
</dbReference>
<comment type="caution">
    <text evidence="2">The sequence shown here is derived from an EMBL/GenBank/DDBJ whole genome shotgun (WGS) entry which is preliminary data.</text>
</comment>
<evidence type="ECO:0000313" key="1">
    <source>
        <dbReference type="EMBL" id="MDT2667155.1"/>
    </source>
</evidence>
<proteinExistence type="predicted"/>
<name>A0A252CDG7_9LACT</name>
<reference evidence="2 3" key="1">
    <citation type="submission" date="2017-02" db="EMBL/GenBank/DDBJ databases">
        <authorList>
            <person name="Peterson S.W."/>
        </authorList>
    </citation>
    <scope>NUCLEOTIDE SEQUENCE [LARGE SCALE GENOMIC DNA]</scope>
    <source>
        <strain evidence="2">159469</strain>
    </source>
</reference>
<reference evidence="1" key="2">
    <citation type="submission" date="2023-03" db="EMBL/GenBank/DDBJ databases">
        <authorList>
            <person name="Shen W."/>
            <person name="Cai J."/>
        </authorList>
    </citation>
    <scope>NUCLEOTIDE SEQUENCE</scope>
    <source>
        <strain evidence="1">Y3</strain>
    </source>
</reference>
<sequence length="138" mass="15767">MQNVMYRIKALTLLESLLVLFLCSSVLFLFSGSVKQSVRIARAEIFILQFERLYKDTQRMAGLKGQQQTLSASNGTLYSHEEVLKVPEEVEINDFSITFDQKSGNSSLQKITIFLPYQKKTISYQLEIGSGKYKKKIT</sequence>
<dbReference type="NCBIfam" id="NF040982">
    <property type="entry name" value="ComGD"/>
    <property type="match status" value="1"/>
</dbReference>
<dbReference type="EMBL" id="MUIZ01000003">
    <property type="protein sequence ID" value="OUK04568.1"/>
    <property type="molecule type" value="Genomic_DNA"/>
</dbReference>
<dbReference type="Proteomes" id="UP000194606">
    <property type="component" value="Unassembled WGS sequence"/>
</dbReference>
<evidence type="ECO:0000313" key="3">
    <source>
        <dbReference type="Proteomes" id="UP000194606"/>
    </source>
</evidence>
<gene>
    <name evidence="1" type="primary">comGD</name>
    <name evidence="2" type="ORF">BZZ03_06070</name>
    <name evidence="1" type="ORF">P7D34_07870</name>
</gene>
<accession>A0A252CDG7</accession>
<organism evidence="2 3">
    <name type="scientific">Lactococcus petauri</name>
    <dbReference type="NCBI Taxonomy" id="1940789"/>
    <lineage>
        <taxon>Bacteria</taxon>
        <taxon>Bacillati</taxon>
        <taxon>Bacillota</taxon>
        <taxon>Bacilli</taxon>
        <taxon>Lactobacillales</taxon>
        <taxon>Streptococcaceae</taxon>
        <taxon>Lactococcus</taxon>
    </lineage>
</organism>
<dbReference type="Proteomes" id="UP001257962">
    <property type="component" value="Unassembled WGS sequence"/>
</dbReference>
<evidence type="ECO:0000313" key="2">
    <source>
        <dbReference type="EMBL" id="OUK04568.1"/>
    </source>
</evidence>